<evidence type="ECO:0000313" key="3">
    <source>
        <dbReference type="Proteomes" id="UP000243579"/>
    </source>
</evidence>
<reference evidence="2 3" key="1">
    <citation type="journal article" date="2014" name="Genome Biol. Evol.">
        <title>The secreted proteins of Achlya hypogyna and Thraustotheca clavata identify the ancestral oomycete secretome and reveal gene acquisitions by horizontal gene transfer.</title>
        <authorList>
            <person name="Misner I."/>
            <person name="Blouin N."/>
            <person name="Leonard G."/>
            <person name="Richards T.A."/>
            <person name="Lane C.E."/>
        </authorList>
    </citation>
    <scope>NUCLEOTIDE SEQUENCE [LARGE SCALE GENOMIC DNA]</scope>
    <source>
        <strain evidence="2 3">ATCC 48635</strain>
    </source>
</reference>
<feature type="transmembrane region" description="Helical" evidence="1">
    <location>
        <begin position="645"/>
        <end position="666"/>
    </location>
</feature>
<dbReference type="Proteomes" id="UP000243579">
    <property type="component" value="Unassembled WGS sequence"/>
</dbReference>
<accession>A0A1V9YLL2</accession>
<dbReference type="OrthoDB" id="78800at2759"/>
<evidence type="ECO:0000256" key="1">
    <source>
        <dbReference type="SAM" id="Phobius"/>
    </source>
</evidence>
<comment type="caution">
    <text evidence="2">The sequence shown here is derived from an EMBL/GenBank/DDBJ whole genome shotgun (WGS) entry which is preliminary data.</text>
</comment>
<keyword evidence="1" id="KW-1133">Transmembrane helix</keyword>
<name>A0A1V9YLL2_ACHHY</name>
<dbReference type="EMBL" id="JNBR01001493">
    <property type="protein sequence ID" value="OQR86613.1"/>
    <property type="molecule type" value="Genomic_DNA"/>
</dbReference>
<feature type="transmembrane region" description="Helical" evidence="1">
    <location>
        <begin position="1664"/>
        <end position="1686"/>
    </location>
</feature>
<evidence type="ECO:0000313" key="2">
    <source>
        <dbReference type="EMBL" id="OQR86613.1"/>
    </source>
</evidence>
<feature type="transmembrane region" description="Helical" evidence="1">
    <location>
        <begin position="711"/>
        <end position="730"/>
    </location>
</feature>
<keyword evidence="1" id="KW-0812">Transmembrane</keyword>
<feature type="transmembrane region" description="Helical" evidence="1">
    <location>
        <begin position="594"/>
        <end position="624"/>
    </location>
</feature>
<keyword evidence="3" id="KW-1185">Reference proteome</keyword>
<feature type="transmembrane region" description="Helical" evidence="1">
    <location>
        <begin position="21"/>
        <end position="43"/>
    </location>
</feature>
<protein>
    <recommendedName>
        <fullName evidence="4">Transmembrane protein</fullName>
    </recommendedName>
</protein>
<proteinExistence type="predicted"/>
<evidence type="ECO:0008006" key="4">
    <source>
        <dbReference type="Google" id="ProtNLM"/>
    </source>
</evidence>
<keyword evidence="1" id="KW-0472">Membrane</keyword>
<feature type="transmembrane region" description="Helical" evidence="1">
    <location>
        <begin position="766"/>
        <end position="787"/>
    </location>
</feature>
<gene>
    <name evidence="2" type="ORF">ACHHYP_10359</name>
</gene>
<feature type="transmembrane region" description="Helical" evidence="1">
    <location>
        <begin position="1495"/>
        <end position="1516"/>
    </location>
</feature>
<sequence length="1776" mass="195447">MAKAPPPSSVLGRLRHRYPRAETLLGFTYIWGSLASGIVYLSIINPSFSNDLWWGHYNLSGYQAFLIDISNAAVATRGKGVFDTLAPVAAMRKDYGASVSYTTVYPTYARGLILSELTSVEYAVTNLRTLSASWSMRMNTQCCWVDFAHQFQLAHTVKRQARCSSQYAGNGAVHLEAILRNQVWSKWMTTWGNYFSVAVQLGLEETAGGRQWLTTTATALNTTTAAQESAYWTANGITYFQLQWLNRWSTGISETMTIENALGWKQQYTIKNVPRIIGPWTTLVYFWLPYNDLWVIDVLNRSWIRGTSNYFGANVSATAPPVNLMDWAAFAAPTGACTLLTTRLGELTTIDMWYIPPPPALVALVGTFNSLYYEALLANDALASTVNKWTLPTLQPTPPSWLGNGMVYFGGNPTCYTNAGTSYVQRSFDFYDACVGTSPLEIALTAPSLLFALFAQSPKPVAAASTCSLQAFAECAPALSQGADIIASYLSPAPATISTDVVAATKEVQSTGAMLMQFAARNGVFELLTQPILADDAWNLYGWAMVFQWVTGEREVVSFQGDYGTWPLISNAYAGSVLSTSGGGEKLSNATQSIFYLMAYTSFLLVVVGILCSIFGLLIHFQVIGANLFLYNRVVGSVWIGRPMLVVRGLTAIGILSTSQVTLMTTGGFTHFTFAPRLWLATLVVAGEATWVTYVVNDVLLLFASKLTPVYAPYSCYLVWLAYFVVEIASPVQISATLNRQCHSVDMDYALNCDSGTVRIGSSDRVVLLLVIQVVALIFTFVVSFALHRRRKYITTEQAPLLISGTSDSFMSRLDGQGVWNLDKVSSIMCGLVPIRLPHGRSATFDLKLWLVIPDDTPHDATKTFNCPSLGLTEAKAADRLTSSKRLASEKRKIRLTRLSALFGLGFIMASVAGSVSYIIVSQVNLANDLSWATFNITGAHAFIASYFNEQLTLGANAASIRLDSANVVQVAHFNLPTASVASPNNLGALMQYTQLNVIGQTIEAFRSMDACAMPWVFSQYCYVDFQRRWSVANSAQRQARCTAMIGNGAVYLESFLRNIEWTDLSECWGSSFAIAIGDELQTTQAGRAWLAQIQGPMVSVADEVAHWTASGITEYTTQWQNYKKIGLINSYAIENALGVAYDFTLQYLNGSFQFAQQSTFKMYWALGSDWELVARNSSAIGGMSLVRGSNNFAFANQTLESVMVTNGTLSLPFNNIFASVRTFLGPFGSVDMFYVAPTEEALRGFRTVQAAIRSALAGSLKAQQDFFLIEPIDAVRPVPKAWLALNTNSFGGSLLCYQPGSSGDQRLLAGLINLASYSIACSTNGIYSQVQPNREYIVLSALLSGVATSPRASVNLPDICNQDTGHLDHCVSYLKQSFAFVDAHITDVSSLATTSLAVTHAIQALNIEFVQFVGANATAPMTVLHKNVLDPADPTFLFFGWWYLCDWVFGTREVISFQGDGARINVLSEYLAPYSEDVRPWQFPTTLANYARSAIMYVTVVMISVSVLVFVYILVSRGYVEGFNMMELNRVGAIVWIGRPLLFIRSMTAIMLLSTGTLELTYSGFVSTFVVPSNPWYKTLLAASEVTWLVSVVNDVTMIITQEYTSYFITPNSMTVWVICAVLSQLQPVIHETTIKKVCHVVQVDYQIVCTSATVVIGQQARFLALIYIVLACNVLSFLFVRVLLPLKPVQPNTSLFLAAGAKFLFLESKWTFDDVYYLDRASAVLNGILSWRTKTHIYAFDIKVWRVLAIRLPSHMLDIDTDVEPSKFAIPLTD</sequence>
<organism evidence="2 3">
    <name type="scientific">Achlya hypogyna</name>
    <name type="common">Oomycete</name>
    <name type="synonym">Protoachlya hypogyna</name>
    <dbReference type="NCBI Taxonomy" id="1202772"/>
    <lineage>
        <taxon>Eukaryota</taxon>
        <taxon>Sar</taxon>
        <taxon>Stramenopiles</taxon>
        <taxon>Oomycota</taxon>
        <taxon>Saprolegniomycetes</taxon>
        <taxon>Saprolegniales</taxon>
        <taxon>Achlyaceae</taxon>
        <taxon>Achlya</taxon>
    </lineage>
</organism>
<feature type="transmembrane region" description="Helical" evidence="1">
    <location>
        <begin position="678"/>
        <end position="704"/>
    </location>
</feature>
<feature type="transmembrane region" description="Helical" evidence="1">
    <location>
        <begin position="899"/>
        <end position="921"/>
    </location>
</feature>